<gene>
    <name evidence="2" type="ORF">C7477_11331</name>
</gene>
<keyword evidence="3" id="KW-1185">Reference proteome</keyword>
<evidence type="ECO:0000256" key="1">
    <source>
        <dbReference type="SAM" id="MobiDB-lite"/>
    </source>
</evidence>
<reference evidence="2 3" key="1">
    <citation type="submission" date="2018-06" db="EMBL/GenBank/DDBJ databases">
        <title>Genomic Encyclopedia of Type Strains, Phase III (KMG-III): the genomes of soil and plant-associated and newly described type strains.</title>
        <authorList>
            <person name="Whitman W."/>
        </authorList>
    </citation>
    <scope>NUCLEOTIDE SEQUENCE [LARGE SCALE GENOMIC DNA]</scope>
    <source>
        <strain evidence="2 3">ORS 1419</strain>
    </source>
</reference>
<proteinExistence type="predicted"/>
<dbReference type="Proteomes" id="UP000247454">
    <property type="component" value="Unassembled WGS sequence"/>
</dbReference>
<dbReference type="EMBL" id="QJTF01000013">
    <property type="protein sequence ID" value="PYE87410.1"/>
    <property type="molecule type" value="Genomic_DNA"/>
</dbReference>
<organism evidence="2 3">
    <name type="scientific">Phyllobacterium leguminum</name>
    <dbReference type="NCBI Taxonomy" id="314237"/>
    <lineage>
        <taxon>Bacteria</taxon>
        <taxon>Pseudomonadati</taxon>
        <taxon>Pseudomonadota</taxon>
        <taxon>Alphaproteobacteria</taxon>
        <taxon>Hyphomicrobiales</taxon>
        <taxon>Phyllobacteriaceae</taxon>
        <taxon>Phyllobacterium</taxon>
    </lineage>
</organism>
<feature type="region of interest" description="Disordered" evidence="1">
    <location>
        <begin position="47"/>
        <end position="69"/>
    </location>
</feature>
<evidence type="ECO:0000313" key="2">
    <source>
        <dbReference type="EMBL" id="PYE87410.1"/>
    </source>
</evidence>
<dbReference type="AlphaFoldDB" id="A0A318T3L9"/>
<protein>
    <submittedName>
        <fullName evidence="2">Uncharacterized protein</fullName>
    </submittedName>
</protein>
<evidence type="ECO:0000313" key="3">
    <source>
        <dbReference type="Proteomes" id="UP000247454"/>
    </source>
</evidence>
<name>A0A318T3L9_9HYPH</name>
<accession>A0A318T3L9</accession>
<sequence length="69" mass="7212">MEMLAGQYTPLWLASHLPLKGGDWPASMTALILGMLTIGGNGNDSVISPLEGEMAGKPEGGMPRDSIKT</sequence>
<comment type="caution">
    <text evidence="2">The sequence shown here is derived from an EMBL/GenBank/DDBJ whole genome shotgun (WGS) entry which is preliminary data.</text>
</comment>